<evidence type="ECO:0000259" key="11">
    <source>
        <dbReference type="PROSITE" id="PS51471"/>
    </source>
</evidence>
<keyword evidence="6" id="KW-0223">Dioxygenase</keyword>
<keyword evidence="4" id="KW-0812">Transmembrane</keyword>
<dbReference type="SMART" id="SM00254">
    <property type="entry name" value="ShKT"/>
    <property type="match status" value="1"/>
</dbReference>
<keyword evidence="9" id="KW-0408">Iron</keyword>
<dbReference type="GO" id="GO:0051213">
    <property type="term" value="F:dioxygenase activity"/>
    <property type="evidence" value="ECO:0007669"/>
    <property type="project" value="UniProtKB-KW"/>
</dbReference>
<comment type="caution">
    <text evidence="13">The sequence shown here is derived from an EMBL/GenBank/DDBJ whole genome shotgun (WGS) entry which is preliminary data.</text>
</comment>
<keyword evidence="7" id="KW-1133">Transmembrane helix</keyword>
<dbReference type="InterPro" id="IPR045054">
    <property type="entry name" value="P4HA-like"/>
</dbReference>
<accession>A0ABD3PUQ8</accession>
<dbReference type="GO" id="GO:0012505">
    <property type="term" value="C:endomembrane system"/>
    <property type="evidence" value="ECO:0007669"/>
    <property type="project" value="UniProtKB-SubCell"/>
</dbReference>
<comment type="subcellular location">
    <subcellularLocation>
        <location evidence="3">Endomembrane system</location>
    </subcellularLocation>
    <subcellularLocation>
        <location evidence="2">Membrane</location>
        <topology evidence="2">Single-pass membrane protein</topology>
    </subcellularLocation>
</comment>
<evidence type="ECO:0000313" key="13">
    <source>
        <dbReference type="EMBL" id="KAL3791727.1"/>
    </source>
</evidence>
<dbReference type="InterPro" id="IPR003582">
    <property type="entry name" value="ShKT_dom"/>
</dbReference>
<evidence type="ECO:0000256" key="10">
    <source>
        <dbReference type="ARBA" id="ARBA00023136"/>
    </source>
</evidence>
<evidence type="ECO:0000313" key="14">
    <source>
        <dbReference type="Proteomes" id="UP001516023"/>
    </source>
</evidence>
<keyword evidence="10" id="KW-0472">Membrane</keyword>
<evidence type="ECO:0000256" key="5">
    <source>
        <dbReference type="ARBA" id="ARBA00022723"/>
    </source>
</evidence>
<feature type="domain" description="Fe2OG dioxygenase" evidence="11">
    <location>
        <begin position="304"/>
        <end position="413"/>
    </location>
</feature>
<evidence type="ECO:0000256" key="9">
    <source>
        <dbReference type="ARBA" id="ARBA00023004"/>
    </source>
</evidence>
<keyword evidence="5" id="KW-0479">Metal-binding</keyword>
<proteinExistence type="predicted"/>
<evidence type="ECO:0000256" key="4">
    <source>
        <dbReference type="ARBA" id="ARBA00022692"/>
    </source>
</evidence>
<dbReference type="Pfam" id="PF01549">
    <property type="entry name" value="ShK"/>
    <property type="match status" value="1"/>
</dbReference>
<dbReference type="GO" id="GO:0046872">
    <property type="term" value="F:metal ion binding"/>
    <property type="evidence" value="ECO:0007669"/>
    <property type="project" value="UniProtKB-KW"/>
</dbReference>
<reference evidence="13 14" key="1">
    <citation type="journal article" date="2020" name="G3 (Bethesda)">
        <title>Improved Reference Genome for Cyclotella cryptica CCMP332, a Model for Cell Wall Morphogenesis, Salinity Adaptation, and Lipid Production in Diatoms (Bacillariophyta).</title>
        <authorList>
            <person name="Roberts W.R."/>
            <person name="Downey K.M."/>
            <person name="Ruck E.C."/>
            <person name="Traller J.C."/>
            <person name="Alverson A.J."/>
        </authorList>
    </citation>
    <scope>NUCLEOTIDE SEQUENCE [LARGE SCALE GENOMIC DNA]</scope>
    <source>
        <strain evidence="13 14">CCMP332</strain>
    </source>
</reference>
<evidence type="ECO:0000256" key="1">
    <source>
        <dbReference type="ARBA" id="ARBA00001961"/>
    </source>
</evidence>
<dbReference type="Proteomes" id="UP001516023">
    <property type="component" value="Unassembled WGS sequence"/>
</dbReference>
<dbReference type="PANTHER" id="PTHR10869">
    <property type="entry name" value="PROLYL 4-HYDROXYLASE ALPHA SUBUNIT"/>
    <property type="match status" value="1"/>
</dbReference>
<dbReference type="PANTHER" id="PTHR10869:SF235">
    <property type="entry name" value="PROCOLLAGEN-PROLINE 4-DIOXYGENASE"/>
    <property type="match status" value="1"/>
</dbReference>
<dbReference type="SMART" id="SM00702">
    <property type="entry name" value="P4Hc"/>
    <property type="match status" value="1"/>
</dbReference>
<keyword evidence="8" id="KW-0560">Oxidoreductase</keyword>
<dbReference type="FunFam" id="2.60.120.620:FF:000031">
    <property type="entry name" value="Predicted protein"/>
    <property type="match status" value="1"/>
</dbReference>
<dbReference type="EMBL" id="JABMIG020000110">
    <property type="protein sequence ID" value="KAL3791727.1"/>
    <property type="molecule type" value="Genomic_DNA"/>
</dbReference>
<dbReference type="GO" id="GO:0016020">
    <property type="term" value="C:membrane"/>
    <property type="evidence" value="ECO:0007669"/>
    <property type="project" value="UniProtKB-SubCell"/>
</dbReference>
<dbReference type="InterPro" id="IPR006620">
    <property type="entry name" value="Pro_4_hyd_alph"/>
</dbReference>
<gene>
    <name evidence="13" type="ORF">HJC23_007494</name>
</gene>
<evidence type="ECO:0000256" key="8">
    <source>
        <dbReference type="ARBA" id="ARBA00023002"/>
    </source>
</evidence>
<name>A0ABD3PUQ8_9STRA</name>
<dbReference type="InterPro" id="IPR005123">
    <property type="entry name" value="Oxoglu/Fe-dep_dioxygenase_dom"/>
</dbReference>
<dbReference type="AlphaFoldDB" id="A0ABD3PUQ8"/>
<dbReference type="Pfam" id="PF13640">
    <property type="entry name" value="2OG-FeII_Oxy_3"/>
    <property type="match status" value="1"/>
</dbReference>
<keyword evidence="14" id="KW-1185">Reference proteome</keyword>
<evidence type="ECO:0000256" key="7">
    <source>
        <dbReference type="ARBA" id="ARBA00022989"/>
    </source>
</evidence>
<dbReference type="PROSITE" id="PS51471">
    <property type="entry name" value="FE2OG_OXY"/>
    <property type="match status" value="1"/>
</dbReference>
<evidence type="ECO:0008006" key="15">
    <source>
        <dbReference type="Google" id="ProtNLM"/>
    </source>
</evidence>
<evidence type="ECO:0000256" key="6">
    <source>
        <dbReference type="ARBA" id="ARBA00022964"/>
    </source>
</evidence>
<protein>
    <recommendedName>
        <fullName evidence="15">Fe2OG dioxygenase domain-containing protein</fullName>
    </recommendedName>
</protein>
<evidence type="ECO:0000256" key="3">
    <source>
        <dbReference type="ARBA" id="ARBA00004308"/>
    </source>
</evidence>
<dbReference type="PROSITE" id="PS51670">
    <property type="entry name" value="SHKT"/>
    <property type="match status" value="1"/>
</dbReference>
<dbReference type="InterPro" id="IPR044862">
    <property type="entry name" value="Pro_4_hyd_alph_FE2OG_OXY"/>
</dbReference>
<organism evidence="13 14">
    <name type="scientific">Cyclotella cryptica</name>
    <dbReference type="NCBI Taxonomy" id="29204"/>
    <lineage>
        <taxon>Eukaryota</taxon>
        <taxon>Sar</taxon>
        <taxon>Stramenopiles</taxon>
        <taxon>Ochrophyta</taxon>
        <taxon>Bacillariophyta</taxon>
        <taxon>Coscinodiscophyceae</taxon>
        <taxon>Thalassiosirophycidae</taxon>
        <taxon>Stephanodiscales</taxon>
        <taxon>Stephanodiscaceae</taxon>
        <taxon>Cyclotella</taxon>
    </lineage>
</organism>
<evidence type="ECO:0000259" key="12">
    <source>
        <dbReference type="PROSITE" id="PS51670"/>
    </source>
</evidence>
<sequence length="425" mass="47912">MQFRIILSLAVPSITKGAETISKSINLPPPIPFRNASRSSCSADEDEQCSLDDGIRMSRFDEVHDANAYAPAPEKVDYSNEQFGVLQKLDGANVDESAKFIDHWRSYMINVVMGDSSYSEVRDRCKNQHEMCSFWAMIGECDNNPGYMKTNCAPACLSCDELDFSKRCPVDKNMKNAFEVPGDVNRFFERVIADEELAKYNITVHSRPKLPDDDDTVKDGPWLITFEDFITPDEADRLIQLGGLEGYKRSTDVGNLKADGSYTEEVHSTRTSTNSWCLDKCMQDPVARDVVNRIEHVTRIPQTNSESLQMLRYEEGQYYGVHHDLIEEQASRPPGVRILTFYMYLNGNEDSGLEGGGTKFPKVGITVTPKKGRAAMWSSVLNDHPHIKDHRTDHTALPVTKGVKFGANAWIHQRDFMTPNRMGCT</sequence>
<dbReference type="Gene3D" id="2.60.120.620">
    <property type="entry name" value="q2cbj1_9rhob like domain"/>
    <property type="match status" value="1"/>
</dbReference>
<comment type="cofactor">
    <cofactor evidence="1">
        <name>L-ascorbate</name>
        <dbReference type="ChEBI" id="CHEBI:38290"/>
    </cofactor>
</comment>
<evidence type="ECO:0000256" key="2">
    <source>
        <dbReference type="ARBA" id="ARBA00004167"/>
    </source>
</evidence>
<feature type="domain" description="ShKT" evidence="12">
    <location>
        <begin position="125"/>
        <end position="159"/>
    </location>
</feature>